<keyword evidence="2" id="KW-0472">Membrane</keyword>
<keyword evidence="4" id="KW-1185">Reference proteome</keyword>
<feature type="compositionally biased region" description="Basic and acidic residues" evidence="1">
    <location>
        <begin position="84"/>
        <end position="105"/>
    </location>
</feature>
<keyword evidence="2" id="KW-0812">Transmembrane</keyword>
<evidence type="ECO:0008006" key="5">
    <source>
        <dbReference type="Google" id="ProtNLM"/>
    </source>
</evidence>
<name>A0A1A9AH20_PLAOA</name>
<accession>A0A1A9AH20</accession>
<protein>
    <recommendedName>
        <fullName evidence="5">Fam-l protein</fullName>
    </recommendedName>
</protein>
<proteinExistence type="predicted"/>
<gene>
    <name evidence="3" type="ORF">POVWA1_072860</name>
</gene>
<evidence type="ECO:0000256" key="2">
    <source>
        <dbReference type="SAM" id="Phobius"/>
    </source>
</evidence>
<dbReference type="EMBL" id="FLRD01000898">
    <property type="protein sequence ID" value="SBT55867.1"/>
    <property type="molecule type" value="Genomic_DNA"/>
</dbReference>
<feature type="transmembrane region" description="Helical" evidence="2">
    <location>
        <begin position="193"/>
        <end position="211"/>
    </location>
</feature>
<feature type="region of interest" description="Disordered" evidence="1">
    <location>
        <begin position="81"/>
        <end position="105"/>
    </location>
</feature>
<sequence length="230" mass="26572">MCLMKEKIKFSTFTKIFLFVLLIWICHYYNEYSFSERRNRNLRIGTTSKLLTIRLLAKRNSENVTNIVGLNEGKADNAKGLNLKSHEKGTNGMEKNKKPVNEKLKSSISHNKGFKLLKKRKCNIYNPFRSTESYYDKRICEGFGFVVENNDNKNILKWSLKDMSLSKIYSVFFIPTLCLLAGGFIAVGTGLDLFFFVLPGICIFILIYVIIKSLKYAHLSSKNRKNNHNK</sequence>
<dbReference type="Proteomes" id="UP000078555">
    <property type="component" value="Unassembled WGS sequence"/>
</dbReference>
<evidence type="ECO:0000313" key="3">
    <source>
        <dbReference type="EMBL" id="SBT55867.1"/>
    </source>
</evidence>
<evidence type="ECO:0000256" key="1">
    <source>
        <dbReference type="SAM" id="MobiDB-lite"/>
    </source>
</evidence>
<organism evidence="3 4">
    <name type="scientific">Plasmodium ovale wallikeri</name>
    <dbReference type="NCBI Taxonomy" id="864142"/>
    <lineage>
        <taxon>Eukaryota</taxon>
        <taxon>Sar</taxon>
        <taxon>Alveolata</taxon>
        <taxon>Apicomplexa</taxon>
        <taxon>Aconoidasida</taxon>
        <taxon>Haemosporida</taxon>
        <taxon>Plasmodiidae</taxon>
        <taxon>Plasmodium</taxon>
        <taxon>Plasmodium (Plasmodium)</taxon>
    </lineage>
</organism>
<feature type="transmembrane region" description="Helical" evidence="2">
    <location>
        <begin position="168"/>
        <end position="187"/>
    </location>
</feature>
<reference evidence="4" key="1">
    <citation type="submission" date="2016-05" db="EMBL/GenBank/DDBJ databases">
        <authorList>
            <person name="Naeem Raeece"/>
        </authorList>
    </citation>
    <scope>NUCLEOTIDE SEQUENCE [LARGE SCALE GENOMIC DNA]</scope>
</reference>
<dbReference type="AlphaFoldDB" id="A0A1A9AH20"/>
<keyword evidence="2" id="KW-1133">Transmembrane helix</keyword>
<dbReference type="InterPro" id="IPR022139">
    <property type="entry name" value="Fam-L/Fam-M-like_plasmodium"/>
</dbReference>
<evidence type="ECO:0000313" key="4">
    <source>
        <dbReference type="Proteomes" id="UP000078555"/>
    </source>
</evidence>
<dbReference type="Pfam" id="PF12420">
    <property type="entry name" value="DUF3671"/>
    <property type="match status" value="1"/>
</dbReference>
<feature type="transmembrane region" description="Helical" evidence="2">
    <location>
        <begin position="12"/>
        <end position="30"/>
    </location>
</feature>